<dbReference type="InterPro" id="IPR029479">
    <property type="entry name" value="Nitroreductase"/>
</dbReference>
<organism evidence="2 3">
    <name type="scientific">Streptomyces sanglieri</name>
    <dbReference type="NCBI Taxonomy" id="193460"/>
    <lineage>
        <taxon>Bacteria</taxon>
        <taxon>Bacillati</taxon>
        <taxon>Actinomycetota</taxon>
        <taxon>Actinomycetes</taxon>
        <taxon>Kitasatosporales</taxon>
        <taxon>Streptomycetaceae</taxon>
        <taxon>Streptomyces</taxon>
    </lineage>
</organism>
<dbReference type="InterPro" id="IPR000415">
    <property type="entry name" value="Nitroreductase-like"/>
</dbReference>
<dbReference type="Pfam" id="PF00881">
    <property type="entry name" value="Nitroreductase"/>
    <property type="match status" value="1"/>
</dbReference>
<gene>
    <name evidence="2" type="ORF">ACFQ2K_37465</name>
</gene>
<comment type="caution">
    <text evidence="2">The sequence shown here is derived from an EMBL/GenBank/DDBJ whole genome shotgun (WGS) entry which is preliminary data.</text>
</comment>
<proteinExistence type="predicted"/>
<dbReference type="Gene3D" id="3.40.109.10">
    <property type="entry name" value="NADH Oxidase"/>
    <property type="match status" value="1"/>
</dbReference>
<reference evidence="3" key="1">
    <citation type="journal article" date="2019" name="Int. J. Syst. Evol. Microbiol.">
        <title>The Global Catalogue of Microorganisms (GCM) 10K type strain sequencing project: providing services to taxonomists for standard genome sequencing and annotation.</title>
        <authorList>
            <consortium name="The Broad Institute Genomics Platform"/>
            <consortium name="The Broad Institute Genome Sequencing Center for Infectious Disease"/>
            <person name="Wu L."/>
            <person name="Ma J."/>
        </authorList>
    </citation>
    <scope>NUCLEOTIDE SEQUENCE [LARGE SCALE GENOMIC DNA]</scope>
    <source>
        <strain evidence="3">JCM 12607</strain>
    </source>
</reference>
<dbReference type="SUPFAM" id="SSF55469">
    <property type="entry name" value="FMN-dependent nitroreductase-like"/>
    <property type="match status" value="1"/>
</dbReference>
<dbReference type="EC" id="1.1.1.298" evidence="2"/>
<evidence type="ECO:0000313" key="3">
    <source>
        <dbReference type="Proteomes" id="UP001596915"/>
    </source>
</evidence>
<dbReference type="InterPro" id="IPR050461">
    <property type="entry name" value="Nitroreductase_HadB/RutE"/>
</dbReference>
<evidence type="ECO:0000313" key="2">
    <source>
        <dbReference type="EMBL" id="MFD0627509.1"/>
    </source>
</evidence>
<accession>A0ABW2X122</accession>
<keyword evidence="2" id="KW-0560">Oxidoreductase</keyword>
<dbReference type="PANTHER" id="PTHR43543:SF1">
    <property type="entry name" value="MALONIC SEMIALDEHYDE REDUCTASE RUTE-RELATED"/>
    <property type="match status" value="1"/>
</dbReference>
<dbReference type="Proteomes" id="UP001596915">
    <property type="component" value="Unassembled WGS sequence"/>
</dbReference>
<dbReference type="NCBIfam" id="NF003768">
    <property type="entry name" value="PRK05365.1"/>
    <property type="match status" value="1"/>
</dbReference>
<sequence>MAGHPLALDEAAQDLLFREARTANTFAPTHIGDEHIEAIYDLVKWGPTSMNQQPMRVVLVRSDESRRALLQHVLEGNRDKVASAPLVAVLAADLSFPDTLPRLFPHAPNARHAYADENARRESAVFNTALQLGYFIIGIRAGGLAAGPIAGFDPEGVHKEFFPGEPVLVTSIVNIGYPGPDAFSARLPRLGYREVVRSV</sequence>
<protein>
    <submittedName>
        <fullName evidence="2">Malonic semialdehyde reductase</fullName>
        <ecNumber evidence="2">1.1.1.298</ecNumber>
    </submittedName>
</protein>
<dbReference type="GO" id="GO:0035527">
    <property type="term" value="F:3-hydroxypropionate dehydrogenase (NADP+) activity"/>
    <property type="evidence" value="ECO:0007669"/>
    <property type="project" value="UniProtKB-EC"/>
</dbReference>
<keyword evidence="3" id="KW-1185">Reference proteome</keyword>
<evidence type="ECO:0000259" key="1">
    <source>
        <dbReference type="Pfam" id="PF00881"/>
    </source>
</evidence>
<feature type="domain" description="Nitroreductase" evidence="1">
    <location>
        <begin position="20"/>
        <end position="177"/>
    </location>
</feature>
<name>A0ABW2X122_9ACTN</name>
<dbReference type="EMBL" id="JBHTGL010000008">
    <property type="protein sequence ID" value="MFD0627509.1"/>
    <property type="molecule type" value="Genomic_DNA"/>
</dbReference>
<dbReference type="PANTHER" id="PTHR43543">
    <property type="entry name" value="MALONIC SEMIALDEHYDE REDUCTASE RUTE-RELATED"/>
    <property type="match status" value="1"/>
</dbReference>